<evidence type="ECO:0000313" key="2">
    <source>
        <dbReference type="Proteomes" id="UP000031883"/>
    </source>
</evidence>
<dbReference type="RefSeq" id="WP_038631091.1">
    <property type="nucleotide sequence ID" value="NZ_CP008955.1"/>
</dbReference>
<reference evidence="1 2" key="1">
    <citation type="journal article" date="2015" name="Genome Announc.">
        <title>Thirty-Two Complete Genome Assemblies of Nine Yersinia Species, Including Y. pestis, Y. pseudotuberculosis, and Y. enterocolitica.</title>
        <authorList>
            <person name="Johnson S.L."/>
            <person name="Daligault H.E."/>
            <person name="Davenport K.W."/>
            <person name="Jaissle J."/>
            <person name="Frey K.G."/>
            <person name="Ladner J.T."/>
            <person name="Broomall S.M."/>
            <person name="Bishop-Lilly K.A."/>
            <person name="Bruce D.C."/>
            <person name="Coyne S.R."/>
            <person name="Gibbons H.S."/>
            <person name="Lo C.C."/>
            <person name="Munk A.C."/>
            <person name="Rosenzweig C.N."/>
            <person name="Koroleva G.I."/>
            <person name="Palacios G.F."/>
            <person name="Redden C.L."/>
            <person name="Xu Y."/>
            <person name="Minogue T.D."/>
            <person name="Chain P.S."/>
        </authorList>
    </citation>
    <scope>NUCLEOTIDE SEQUENCE [LARGE SCALE GENOMIC DNA]</scope>
    <source>
        <strain evidence="1 2">Y231</strain>
    </source>
</reference>
<keyword evidence="2" id="KW-1185">Reference proteome</keyword>
<name>A0ABM5SMY3_9GAMM</name>
<protein>
    <recommendedName>
        <fullName evidence="3">Phage protein</fullName>
    </recommendedName>
</protein>
<proteinExistence type="predicted"/>
<sequence length="88" mass="10003">MHNVKVVALKEYSDGSFSDEFEFISDGNTEFEIRDSFNGSGDAATIARIEAREMSGEQSTERSKWKTTSTKTVRYLHIIEPIKAKIRL</sequence>
<gene>
    <name evidence="1" type="ORF">CH54_3427</name>
</gene>
<organism evidence="1 2">
    <name type="scientific">Yersinia rochesterensis</name>
    <dbReference type="NCBI Taxonomy" id="1604335"/>
    <lineage>
        <taxon>Bacteria</taxon>
        <taxon>Pseudomonadati</taxon>
        <taxon>Pseudomonadota</taxon>
        <taxon>Gammaproteobacteria</taxon>
        <taxon>Enterobacterales</taxon>
        <taxon>Yersiniaceae</taxon>
        <taxon>Yersinia</taxon>
    </lineage>
</organism>
<evidence type="ECO:0000313" key="1">
    <source>
        <dbReference type="EMBL" id="AJJ35723.1"/>
    </source>
</evidence>
<evidence type="ECO:0008006" key="3">
    <source>
        <dbReference type="Google" id="ProtNLM"/>
    </source>
</evidence>
<dbReference type="Proteomes" id="UP000031883">
    <property type="component" value="Chromosome"/>
</dbReference>
<accession>A0ABM5SMY3</accession>
<dbReference type="EMBL" id="CP009997">
    <property type="protein sequence ID" value="AJJ35723.1"/>
    <property type="molecule type" value="Genomic_DNA"/>
</dbReference>